<accession>A0A1E2VCF1</accession>
<dbReference type="Pfam" id="PF07277">
    <property type="entry name" value="SapC"/>
    <property type="match status" value="1"/>
</dbReference>
<dbReference type="RefSeq" id="WP_068999682.1">
    <property type="nucleotide sequence ID" value="NZ_MDTQ01000001.1"/>
</dbReference>
<keyword evidence="2" id="KW-1185">Reference proteome</keyword>
<evidence type="ECO:0008006" key="3">
    <source>
        <dbReference type="Google" id="ProtNLM"/>
    </source>
</evidence>
<reference evidence="1 2" key="1">
    <citation type="submission" date="2016-08" db="EMBL/GenBank/DDBJ databases">
        <authorList>
            <person name="Seilhamer J.J."/>
        </authorList>
    </citation>
    <scope>NUCLEOTIDE SEQUENCE [LARGE SCALE GENOMIC DNA]</scope>
    <source>
        <strain evidence="1 2">PH27A</strain>
    </source>
</reference>
<dbReference type="InterPro" id="IPR010836">
    <property type="entry name" value="SapC"/>
</dbReference>
<evidence type="ECO:0000313" key="2">
    <source>
        <dbReference type="Proteomes" id="UP000094291"/>
    </source>
</evidence>
<evidence type="ECO:0000313" key="1">
    <source>
        <dbReference type="EMBL" id="ODC04698.1"/>
    </source>
</evidence>
<dbReference type="STRING" id="197479.BFW38_15345"/>
<dbReference type="AlphaFoldDB" id="A0A1E2VCF1"/>
<sequence length="273" mass="31224">MANWVPVIRETHQEAGWKRLSHYGFALQDAFIPIVRAEMAHLVPTTPLAFIPRIVDEQGQPQDFQLVALHSISEGVNLFIHPDGRWLGGYIPIAYRGYPFCLMPEPESQQQRLYIDQDCENVHPVCQSGDENIFTINGDFSPFMMRLMDFLQRYERARSLTDQAVYQLAQAGVIVPWQMPLRNSISGHQTQPLPQLHTVDLKALNQLDADTCATLTHSGAMEIAFTQHQSRYRLTALKHLYTLHHKFTSGRIRAPEIDLDALLVDEDDDLFVF</sequence>
<dbReference type="Proteomes" id="UP000094291">
    <property type="component" value="Unassembled WGS sequence"/>
</dbReference>
<dbReference type="EMBL" id="MDTQ01000001">
    <property type="protein sequence ID" value="ODC04698.1"/>
    <property type="molecule type" value="Genomic_DNA"/>
</dbReference>
<protein>
    <recommendedName>
        <fullName evidence="3">Peptidase</fullName>
    </recommendedName>
</protein>
<comment type="caution">
    <text evidence="1">The sequence shown here is derived from an EMBL/GenBank/DDBJ whole genome shotgun (WGS) entry which is preliminary data.</text>
</comment>
<proteinExistence type="predicted"/>
<organism evidence="1 2">
    <name type="scientific">Terasakiispira papahanaumokuakeensis</name>
    <dbReference type="NCBI Taxonomy" id="197479"/>
    <lineage>
        <taxon>Bacteria</taxon>
        <taxon>Pseudomonadati</taxon>
        <taxon>Pseudomonadota</taxon>
        <taxon>Gammaproteobacteria</taxon>
        <taxon>Oceanospirillales</taxon>
        <taxon>Terasakiispira</taxon>
    </lineage>
</organism>
<name>A0A1E2VCF1_9GAMM</name>
<gene>
    <name evidence="1" type="ORF">BFW38_15345</name>
</gene>